<dbReference type="AlphaFoldDB" id="A0A4Q7UU03"/>
<dbReference type="InterPro" id="IPR052376">
    <property type="entry name" value="Oxidative_Scav/Glycosyltrans"/>
</dbReference>
<proteinExistence type="predicted"/>
<dbReference type="Pfam" id="PF24481">
    <property type="entry name" value="CT398_CC"/>
    <property type="match status" value="1"/>
</dbReference>
<dbReference type="OrthoDB" id="9784388at2"/>
<keyword evidence="5" id="KW-1185">Reference proteome</keyword>
<feature type="domain" description="C4-type zinc ribbon" evidence="2">
    <location>
        <begin position="203"/>
        <end position="237"/>
    </location>
</feature>
<evidence type="ECO:0000256" key="1">
    <source>
        <dbReference type="SAM" id="Coils"/>
    </source>
</evidence>
<feature type="coiled-coil region" evidence="1">
    <location>
        <begin position="37"/>
        <end position="71"/>
    </location>
</feature>
<evidence type="ECO:0000313" key="5">
    <source>
        <dbReference type="Proteomes" id="UP000291591"/>
    </source>
</evidence>
<feature type="domain" description="CT398-like coiled coil hairpin" evidence="3">
    <location>
        <begin position="14"/>
        <end position="191"/>
    </location>
</feature>
<name>A0A4Q7UU03_PSEST</name>
<gene>
    <name evidence="4" type="ORF">EV383_2186</name>
</gene>
<feature type="coiled-coil region" evidence="1">
    <location>
        <begin position="96"/>
        <end position="151"/>
    </location>
</feature>
<accession>A0A4Q7UU03</accession>
<dbReference type="Proteomes" id="UP000291591">
    <property type="component" value="Unassembled WGS sequence"/>
</dbReference>
<evidence type="ECO:0000259" key="3">
    <source>
        <dbReference type="Pfam" id="PF24481"/>
    </source>
</evidence>
<dbReference type="InterPro" id="IPR056003">
    <property type="entry name" value="CT398_CC_hairpin"/>
</dbReference>
<reference evidence="4 5" key="1">
    <citation type="submission" date="2019-02" db="EMBL/GenBank/DDBJ databases">
        <title>Sequencing the genomes of 1000 actinobacteria strains.</title>
        <authorList>
            <person name="Klenk H.-P."/>
        </authorList>
    </citation>
    <scope>NUCLEOTIDE SEQUENCE [LARGE SCALE GENOMIC DNA]</scope>
    <source>
        <strain evidence="4 5">DSM 45779</strain>
    </source>
</reference>
<dbReference type="PANTHER" id="PTHR39082:SF1">
    <property type="entry name" value="SCAVENGER RECEPTOR CLASS A MEMBER 3"/>
    <property type="match status" value="1"/>
</dbReference>
<comment type="caution">
    <text evidence="4">The sequence shown here is derived from an EMBL/GenBank/DDBJ whole genome shotgun (WGS) entry which is preliminary data.</text>
</comment>
<dbReference type="EMBL" id="SHKL01000001">
    <property type="protein sequence ID" value="RZT85322.1"/>
    <property type="molecule type" value="Genomic_DNA"/>
</dbReference>
<protein>
    <submittedName>
        <fullName evidence="4">Uncharacterized protein</fullName>
    </submittedName>
</protein>
<dbReference type="Gene3D" id="1.10.287.1490">
    <property type="match status" value="1"/>
</dbReference>
<dbReference type="Pfam" id="PF02591">
    <property type="entry name" value="Zn_ribbon_9"/>
    <property type="match status" value="1"/>
</dbReference>
<evidence type="ECO:0000313" key="4">
    <source>
        <dbReference type="EMBL" id="RZT85322.1"/>
    </source>
</evidence>
<dbReference type="PANTHER" id="PTHR39082">
    <property type="entry name" value="PHOSPHOLIPASE C-BETA-2-RELATED"/>
    <property type="match status" value="1"/>
</dbReference>
<dbReference type="RefSeq" id="WP_130289800.1">
    <property type="nucleotide sequence ID" value="NZ_SHKL01000001.1"/>
</dbReference>
<dbReference type="InterPro" id="IPR003743">
    <property type="entry name" value="Zf-RING_7"/>
</dbReference>
<evidence type="ECO:0000259" key="2">
    <source>
        <dbReference type="Pfam" id="PF02591"/>
    </source>
</evidence>
<organism evidence="4 5">
    <name type="scientific">Pseudonocardia sediminis</name>
    <dbReference type="NCBI Taxonomy" id="1397368"/>
    <lineage>
        <taxon>Bacteria</taxon>
        <taxon>Bacillati</taxon>
        <taxon>Actinomycetota</taxon>
        <taxon>Actinomycetes</taxon>
        <taxon>Pseudonocardiales</taxon>
        <taxon>Pseudonocardiaceae</taxon>
        <taxon>Pseudonocardia</taxon>
    </lineage>
</organism>
<sequence>MKADVAAQTRLLELAGVDAEIGRLDHQRRTLPEHAELAEAEKSVQSAKDAVVKAETQAGDLDRDIRRIERDVEGVRARTEKDQALLAGSGIGARQASELQHELDTLARRQGVLEDEQLDIMEQREAVGMDLQHAQRTLDEAEGAVAAVTERRDTAVADLDAARAGRDRAREGLLPMVPEDLLADYQRRREGGKVGAGLLREARCGACRLELDRTFLSQVRGKPADEVVHCEECGAILVRTKESGL</sequence>
<keyword evidence="1" id="KW-0175">Coiled coil</keyword>